<dbReference type="InterPro" id="IPR036291">
    <property type="entry name" value="NAD(P)-bd_dom_sf"/>
</dbReference>
<comment type="similarity">
    <text evidence="1">Belongs to the Gfo/Idh/MocA family.</text>
</comment>
<dbReference type="InterPro" id="IPR050984">
    <property type="entry name" value="Gfo/Idh/MocA_domain"/>
</dbReference>
<evidence type="ECO:0000256" key="1">
    <source>
        <dbReference type="ARBA" id="ARBA00010928"/>
    </source>
</evidence>
<sequence>MKKINWGIVGCGRIAAQFCEDLAYTNNGVAYAVAARSGEDATAFASKYGAANAYEGYQALFDDKNVDVVYIATPHNFHFKNASDAIKASKHVLCEKPITVSAEECKQLSLLAKKHDVFLMEAMWTYFLPAIQKAKQWVEQGRIGTIKHVKADFGYPVPFNPDGREYNPDLAGGCLLDMGIYPLAIANYFLNNDLENLHVRANIRYKGVEDDVLITANCGDVMVSLATSFQCRLGNGAYIIGDKGYIKIPDAFRAYECSLYELDDLIERFEDGRQSQGYSFEAQEVGRLLSENKRESDIMSHSQSLLLQSQMERIKALF</sequence>
<proteinExistence type="inferred from homology"/>
<dbReference type="Gene3D" id="3.40.50.720">
    <property type="entry name" value="NAD(P)-binding Rossmann-like Domain"/>
    <property type="match status" value="1"/>
</dbReference>
<protein>
    <submittedName>
        <fullName evidence="5">Uncharacterized protein</fullName>
    </submittedName>
</protein>
<name>A0A0F9WCW9_9ZZZZ</name>
<reference evidence="5" key="1">
    <citation type="journal article" date="2015" name="Nature">
        <title>Complex archaea that bridge the gap between prokaryotes and eukaryotes.</title>
        <authorList>
            <person name="Spang A."/>
            <person name="Saw J.H."/>
            <person name="Jorgensen S.L."/>
            <person name="Zaremba-Niedzwiedzka K."/>
            <person name="Martijn J."/>
            <person name="Lind A.E."/>
            <person name="van Eijk R."/>
            <person name="Schleper C."/>
            <person name="Guy L."/>
            <person name="Ettema T.J."/>
        </authorList>
    </citation>
    <scope>NUCLEOTIDE SEQUENCE</scope>
</reference>
<evidence type="ECO:0000313" key="5">
    <source>
        <dbReference type="EMBL" id="KKN83681.1"/>
    </source>
</evidence>
<evidence type="ECO:0000259" key="3">
    <source>
        <dbReference type="Pfam" id="PF01408"/>
    </source>
</evidence>
<gene>
    <name evidence="5" type="ORF">LCGC14_0296170</name>
</gene>
<keyword evidence="2" id="KW-0560">Oxidoreductase</keyword>
<dbReference type="PANTHER" id="PTHR22604:SF105">
    <property type="entry name" value="TRANS-1,2-DIHYDROBENZENE-1,2-DIOL DEHYDROGENASE"/>
    <property type="match status" value="1"/>
</dbReference>
<dbReference type="Gene3D" id="3.30.360.10">
    <property type="entry name" value="Dihydrodipicolinate Reductase, domain 2"/>
    <property type="match status" value="1"/>
</dbReference>
<dbReference type="Pfam" id="PF01408">
    <property type="entry name" value="GFO_IDH_MocA"/>
    <property type="match status" value="1"/>
</dbReference>
<dbReference type="AlphaFoldDB" id="A0A0F9WCW9"/>
<organism evidence="5">
    <name type="scientific">marine sediment metagenome</name>
    <dbReference type="NCBI Taxonomy" id="412755"/>
    <lineage>
        <taxon>unclassified sequences</taxon>
        <taxon>metagenomes</taxon>
        <taxon>ecological metagenomes</taxon>
    </lineage>
</organism>
<feature type="domain" description="Gfo/Idh/MocA-like oxidoreductase N-terminal" evidence="3">
    <location>
        <begin position="4"/>
        <end position="121"/>
    </location>
</feature>
<dbReference type="GO" id="GO:0000166">
    <property type="term" value="F:nucleotide binding"/>
    <property type="evidence" value="ECO:0007669"/>
    <property type="project" value="InterPro"/>
</dbReference>
<dbReference type="GO" id="GO:0016491">
    <property type="term" value="F:oxidoreductase activity"/>
    <property type="evidence" value="ECO:0007669"/>
    <property type="project" value="UniProtKB-KW"/>
</dbReference>
<dbReference type="PANTHER" id="PTHR22604">
    <property type="entry name" value="OXIDOREDUCTASES"/>
    <property type="match status" value="1"/>
</dbReference>
<dbReference type="EMBL" id="LAZR01000181">
    <property type="protein sequence ID" value="KKN83681.1"/>
    <property type="molecule type" value="Genomic_DNA"/>
</dbReference>
<evidence type="ECO:0000256" key="2">
    <source>
        <dbReference type="ARBA" id="ARBA00023002"/>
    </source>
</evidence>
<dbReference type="SUPFAM" id="SSF55347">
    <property type="entry name" value="Glyceraldehyde-3-phosphate dehydrogenase-like, C-terminal domain"/>
    <property type="match status" value="1"/>
</dbReference>
<dbReference type="InterPro" id="IPR000683">
    <property type="entry name" value="Gfo/Idh/MocA-like_OxRdtase_N"/>
</dbReference>
<comment type="caution">
    <text evidence="5">The sequence shown here is derived from an EMBL/GenBank/DDBJ whole genome shotgun (WGS) entry which is preliminary data.</text>
</comment>
<dbReference type="SUPFAM" id="SSF51735">
    <property type="entry name" value="NAD(P)-binding Rossmann-fold domains"/>
    <property type="match status" value="1"/>
</dbReference>
<dbReference type="InterPro" id="IPR055170">
    <property type="entry name" value="GFO_IDH_MocA-like_dom"/>
</dbReference>
<evidence type="ECO:0000259" key="4">
    <source>
        <dbReference type="Pfam" id="PF22725"/>
    </source>
</evidence>
<accession>A0A0F9WCW9</accession>
<dbReference type="Pfam" id="PF22725">
    <property type="entry name" value="GFO_IDH_MocA_C3"/>
    <property type="match status" value="1"/>
</dbReference>
<feature type="domain" description="GFO/IDH/MocA-like oxidoreductase" evidence="4">
    <location>
        <begin position="131"/>
        <end position="246"/>
    </location>
</feature>